<dbReference type="CDD" id="cd05568">
    <property type="entry name" value="PTS_IIB_bgl_like"/>
    <property type="match status" value="1"/>
</dbReference>
<dbReference type="PROSITE" id="PS51372">
    <property type="entry name" value="PRD_2"/>
    <property type="match status" value="1"/>
</dbReference>
<dbReference type="InterPro" id="IPR036388">
    <property type="entry name" value="WH-like_DNA-bd_sf"/>
</dbReference>
<dbReference type="Pfam" id="PF00359">
    <property type="entry name" value="PTS_EIIA_2"/>
    <property type="match status" value="1"/>
</dbReference>
<proteinExistence type="predicted"/>
<protein>
    <submittedName>
        <fullName evidence="8">BglG family transcription antiterminator</fullName>
    </submittedName>
</protein>
<evidence type="ECO:0000256" key="1">
    <source>
        <dbReference type="ARBA" id="ARBA00022737"/>
    </source>
</evidence>
<keyword evidence="3" id="KW-0010">Activator</keyword>
<dbReference type="Gene3D" id="3.40.930.10">
    <property type="entry name" value="Mannitol-specific EII, Chain A"/>
    <property type="match status" value="1"/>
</dbReference>
<feature type="domain" description="PTS EIIA type-2" evidence="5">
    <location>
        <begin position="498"/>
        <end position="639"/>
    </location>
</feature>
<dbReference type="InterPro" id="IPR013196">
    <property type="entry name" value="HTH_11"/>
</dbReference>
<evidence type="ECO:0000256" key="2">
    <source>
        <dbReference type="ARBA" id="ARBA00023015"/>
    </source>
</evidence>
<dbReference type="Pfam" id="PF00874">
    <property type="entry name" value="PRD"/>
    <property type="match status" value="1"/>
</dbReference>
<name>A0ABW4CZF5_9LACO</name>
<dbReference type="InterPro" id="IPR016152">
    <property type="entry name" value="PTrfase/Anion_transptr"/>
</dbReference>
<evidence type="ECO:0000313" key="9">
    <source>
        <dbReference type="Proteomes" id="UP001597212"/>
    </source>
</evidence>
<dbReference type="PANTHER" id="PTHR30185">
    <property type="entry name" value="CRYPTIC BETA-GLUCOSIDE BGL OPERON ANTITERMINATOR"/>
    <property type="match status" value="1"/>
</dbReference>
<keyword evidence="4" id="KW-0804">Transcription</keyword>
<evidence type="ECO:0000256" key="3">
    <source>
        <dbReference type="ARBA" id="ARBA00023159"/>
    </source>
</evidence>
<dbReference type="PROSITE" id="PS51099">
    <property type="entry name" value="PTS_EIIB_TYPE_2"/>
    <property type="match status" value="1"/>
</dbReference>
<reference evidence="9" key="1">
    <citation type="journal article" date="2019" name="Int. J. Syst. Evol. Microbiol.">
        <title>The Global Catalogue of Microorganisms (GCM) 10K type strain sequencing project: providing services to taxonomists for standard genome sequencing and annotation.</title>
        <authorList>
            <consortium name="The Broad Institute Genomics Platform"/>
            <consortium name="The Broad Institute Genome Sequencing Center for Infectious Disease"/>
            <person name="Wu L."/>
            <person name="Ma J."/>
        </authorList>
    </citation>
    <scope>NUCLEOTIDE SEQUENCE [LARGE SCALE GENOMIC DNA]</scope>
    <source>
        <strain evidence="9">CCM 8912</strain>
    </source>
</reference>
<dbReference type="Gene3D" id="1.10.10.10">
    <property type="entry name" value="Winged helix-like DNA-binding domain superfamily/Winged helix DNA-binding domain"/>
    <property type="match status" value="1"/>
</dbReference>
<keyword evidence="9" id="KW-1185">Reference proteome</keyword>
<evidence type="ECO:0000313" key="8">
    <source>
        <dbReference type="EMBL" id="MFD1442026.1"/>
    </source>
</evidence>
<organism evidence="8 9">
    <name type="scientific">Lacticaseibacillus hegangensis</name>
    <dbReference type="NCBI Taxonomy" id="2486010"/>
    <lineage>
        <taxon>Bacteria</taxon>
        <taxon>Bacillati</taxon>
        <taxon>Bacillota</taxon>
        <taxon>Bacilli</taxon>
        <taxon>Lactobacillales</taxon>
        <taxon>Lactobacillaceae</taxon>
        <taxon>Lacticaseibacillus</taxon>
    </lineage>
</organism>
<feature type="domain" description="PRD" evidence="7">
    <location>
        <begin position="290"/>
        <end position="399"/>
    </location>
</feature>
<evidence type="ECO:0000259" key="6">
    <source>
        <dbReference type="PROSITE" id="PS51099"/>
    </source>
</evidence>
<dbReference type="Pfam" id="PF08279">
    <property type="entry name" value="HTH_11"/>
    <property type="match status" value="1"/>
</dbReference>
<dbReference type="InterPro" id="IPR011608">
    <property type="entry name" value="PRD"/>
</dbReference>
<dbReference type="InterPro" id="IPR002178">
    <property type="entry name" value="PTS_EIIA_type-2_dom"/>
</dbReference>
<dbReference type="Pfam" id="PF05043">
    <property type="entry name" value="Mga"/>
    <property type="match status" value="1"/>
</dbReference>
<sequence>MSKNLDQDILRILMRTDAYLTLKNISETLKVSKKTVWNHIHSSRFHDLLGGLNLEAEPRKGIRVIGDNSTSRLREILADEEDVLSVSDKDRLEQILTYLCFRQVCSISDLSQRFLMSSYEICGLIYKSDIYLLELNLQIQSTRGVGIRIAGAEEKIRQLFVRLVLSQTKRVKTKQHQNPDFDEGILEVLKQFGYDKEFVLTSSIVKQIERKDFVGFNDEGRKEIVLSTLISSHRSQMGEKVTVPPQSVEIENPHYQDFANTLKANFNLKPDDVGFLWDICATREIHTPDSPQGEDINIVETSKALVTTFFDVDIHDSEIQYLIQNLAYHLSQAVRRSRLGIQVHNPALNDIKMHYGQFYYMAMTAVEVIEKRYNIALNNDEIGYIAQYICVITQILASKQFYKVVLVSDNGYAFNQIFVMKLMNAFHNLMIEKTILTKSVISYDFSQCDMIVSFTPLKLKSEQRAKYVHVSAALTEEDRQTIQHLLFKNRSGLGTDSKELEENVDFEYREGNFSSREELLRLNTNELLARGVTKERYLQSIIKRESKASTAIGRGIAIPHGDSSLVKIPTLLFIKNRTPIVWGDEMVDTVIMLVLNFDDTKNNKLFFRRLYSCISDSSLIRGIRNQQSIEVLRKKLMEGESS</sequence>
<keyword evidence="2" id="KW-0805">Transcription regulation</keyword>
<dbReference type="PROSITE" id="PS00372">
    <property type="entry name" value="PTS_EIIA_TYPE_2_HIS"/>
    <property type="match status" value="1"/>
</dbReference>
<keyword evidence="1" id="KW-0677">Repeat</keyword>
<evidence type="ECO:0000259" key="5">
    <source>
        <dbReference type="PROSITE" id="PS51094"/>
    </source>
</evidence>
<dbReference type="RefSeq" id="WP_164506150.1">
    <property type="nucleotide sequence ID" value="NZ_JBHTOK010000078.1"/>
</dbReference>
<evidence type="ECO:0000259" key="7">
    <source>
        <dbReference type="PROSITE" id="PS51372"/>
    </source>
</evidence>
<gene>
    <name evidence="8" type="ORF">ACFQ5K_11620</name>
</gene>
<dbReference type="SUPFAM" id="SSF63520">
    <property type="entry name" value="PTS-regulatory domain, PRD"/>
    <property type="match status" value="1"/>
</dbReference>
<dbReference type="InterPro" id="IPR007737">
    <property type="entry name" value="Mga_HTH"/>
</dbReference>
<dbReference type="EMBL" id="JBHTOK010000078">
    <property type="protein sequence ID" value="MFD1442026.1"/>
    <property type="molecule type" value="Genomic_DNA"/>
</dbReference>
<dbReference type="Gene3D" id="1.10.1790.10">
    <property type="entry name" value="PRD domain"/>
    <property type="match status" value="1"/>
</dbReference>
<dbReference type="InterPro" id="IPR013011">
    <property type="entry name" value="PTS_EIIB_2"/>
</dbReference>
<dbReference type="InterPro" id="IPR036634">
    <property type="entry name" value="PRD_sf"/>
</dbReference>
<dbReference type="PANTHER" id="PTHR30185:SF18">
    <property type="entry name" value="TRANSCRIPTIONAL REGULATOR MTLR"/>
    <property type="match status" value="1"/>
</dbReference>
<accession>A0ABW4CZF5</accession>
<dbReference type="InterPro" id="IPR050661">
    <property type="entry name" value="BglG_antiterminators"/>
</dbReference>
<dbReference type="PROSITE" id="PS51094">
    <property type="entry name" value="PTS_EIIA_TYPE_2"/>
    <property type="match status" value="1"/>
</dbReference>
<feature type="domain" description="PTS EIIB type-2" evidence="6">
    <location>
        <begin position="402"/>
        <end position="494"/>
    </location>
</feature>
<dbReference type="Proteomes" id="UP001597212">
    <property type="component" value="Unassembled WGS sequence"/>
</dbReference>
<evidence type="ECO:0000256" key="4">
    <source>
        <dbReference type="ARBA" id="ARBA00023163"/>
    </source>
</evidence>
<dbReference type="SUPFAM" id="SSF55804">
    <property type="entry name" value="Phoshotransferase/anion transport protein"/>
    <property type="match status" value="1"/>
</dbReference>
<comment type="caution">
    <text evidence="8">The sequence shown here is derived from an EMBL/GenBank/DDBJ whole genome shotgun (WGS) entry which is preliminary data.</text>
</comment>